<dbReference type="InterPro" id="IPR007889">
    <property type="entry name" value="HTH_Psq"/>
</dbReference>
<dbReference type="EMBL" id="JARBDR010000923">
    <property type="protein sequence ID" value="KAJ8297885.1"/>
    <property type="molecule type" value="Genomic_DNA"/>
</dbReference>
<dbReference type="Pfam" id="PF05225">
    <property type="entry name" value="HTH_psq"/>
    <property type="match status" value="1"/>
</dbReference>
<name>A0ABQ9E2Y2_TEGGR</name>
<dbReference type="Proteomes" id="UP001217089">
    <property type="component" value="Unassembled WGS sequence"/>
</dbReference>
<protein>
    <recommendedName>
        <fullName evidence="1">HTH psq-type domain-containing protein</fullName>
    </recommendedName>
</protein>
<comment type="caution">
    <text evidence="2">The sequence shown here is derived from an EMBL/GenBank/DDBJ whole genome shotgun (WGS) entry which is preliminary data.</text>
</comment>
<evidence type="ECO:0000259" key="1">
    <source>
        <dbReference type="Pfam" id="PF05225"/>
    </source>
</evidence>
<dbReference type="SUPFAM" id="SSF46689">
    <property type="entry name" value="Homeodomain-like"/>
    <property type="match status" value="1"/>
</dbReference>
<proteinExistence type="predicted"/>
<gene>
    <name evidence="2" type="ORF">KUTeg_024416</name>
</gene>
<dbReference type="InterPro" id="IPR009057">
    <property type="entry name" value="Homeodomain-like_sf"/>
</dbReference>
<keyword evidence="3" id="KW-1185">Reference proteome</keyword>
<feature type="domain" description="HTH psq-type" evidence="1">
    <location>
        <begin position="33"/>
        <end position="69"/>
    </location>
</feature>
<sequence length="107" mass="11914">MGRFCRDLVLDTVLDTMPKKSKNINGQYKVQDLEIAAAQVQAEKMSIRMAAKHYNVLKSTISDRVSGRVEPGATPGKKTVFSRQVEDEVANKMIKPPEKDSAYLDVS</sequence>
<organism evidence="2 3">
    <name type="scientific">Tegillarca granosa</name>
    <name type="common">Malaysian cockle</name>
    <name type="synonym">Anadara granosa</name>
    <dbReference type="NCBI Taxonomy" id="220873"/>
    <lineage>
        <taxon>Eukaryota</taxon>
        <taxon>Metazoa</taxon>
        <taxon>Spiralia</taxon>
        <taxon>Lophotrochozoa</taxon>
        <taxon>Mollusca</taxon>
        <taxon>Bivalvia</taxon>
        <taxon>Autobranchia</taxon>
        <taxon>Pteriomorphia</taxon>
        <taxon>Arcoida</taxon>
        <taxon>Arcoidea</taxon>
        <taxon>Arcidae</taxon>
        <taxon>Tegillarca</taxon>
    </lineage>
</organism>
<evidence type="ECO:0000313" key="2">
    <source>
        <dbReference type="EMBL" id="KAJ8297885.1"/>
    </source>
</evidence>
<accession>A0ABQ9E2Y2</accession>
<reference evidence="2 3" key="1">
    <citation type="submission" date="2022-12" db="EMBL/GenBank/DDBJ databases">
        <title>Chromosome-level genome of Tegillarca granosa.</title>
        <authorList>
            <person name="Kim J."/>
        </authorList>
    </citation>
    <scope>NUCLEOTIDE SEQUENCE [LARGE SCALE GENOMIC DNA]</scope>
    <source>
        <strain evidence="2">Teg-2019</strain>
        <tissue evidence="2">Adductor muscle</tissue>
    </source>
</reference>
<dbReference type="Gene3D" id="1.10.10.60">
    <property type="entry name" value="Homeodomain-like"/>
    <property type="match status" value="1"/>
</dbReference>
<evidence type="ECO:0000313" key="3">
    <source>
        <dbReference type="Proteomes" id="UP001217089"/>
    </source>
</evidence>